<reference evidence="2" key="2">
    <citation type="submission" date="2021-09" db="EMBL/GenBank/DDBJ databases">
        <authorList>
            <person name="Gilroy R."/>
        </authorList>
    </citation>
    <scope>NUCLEOTIDE SEQUENCE</scope>
    <source>
        <strain evidence="2">1277</strain>
    </source>
</reference>
<protein>
    <submittedName>
        <fullName evidence="2">DUF1540 domain-containing protein</fullName>
    </submittedName>
</protein>
<evidence type="ECO:0000259" key="1">
    <source>
        <dbReference type="Pfam" id="PF07561"/>
    </source>
</evidence>
<sequence>MNKINCSVNNCSHNSTGVCYANRINVGGEGASNANETCCGSFLDKQHYSTLTNNTNTDGPCDCIVCSAETCTYNNNKLCNADNIQVSGNDVRLYTEAICSTFKTK</sequence>
<dbReference type="EMBL" id="DYUB01000181">
    <property type="protein sequence ID" value="HJG96585.1"/>
    <property type="molecule type" value="Genomic_DNA"/>
</dbReference>
<proteinExistence type="predicted"/>
<name>A0A921N0S7_9FIRM</name>
<feature type="domain" description="DUF1540" evidence="1">
    <location>
        <begin position="64"/>
        <end position="102"/>
    </location>
</feature>
<dbReference type="Proteomes" id="UP000776700">
    <property type="component" value="Unassembled WGS sequence"/>
</dbReference>
<organism evidence="2 3">
    <name type="scientific">Romboutsia timonensis</name>
    <dbReference type="NCBI Taxonomy" id="1776391"/>
    <lineage>
        <taxon>Bacteria</taxon>
        <taxon>Bacillati</taxon>
        <taxon>Bacillota</taxon>
        <taxon>Clostridia</taxon>
        <taxon>Peptostreptococcales</taxon>
        <taxon>Peptostreptococcaceae</taxon>
        <taxon>Romboutsia</taxon>
    </lineage>
</organism>
<evidence type="ECO:0000313" key="3">
    <source>
        <dbReference type="Proteomes" id="UP000776700"/>
    </source>
</evidence>
<evidence type="ECO:0000313" key="2">
    <source>
        <dbReference type="EMBL" id="HJG96585.1"/>
    </source>
</evidence>
<gene>
    <name evidence="2" type="ORF">K8V90_05725</name>
</gene>
<comment type="caution">
    <text evidence="2">The sequence shown here is derived from an EMBL/GenBank/DDBJ whole genome shotgun (WGS) entry which is preliminary data.</text>
</comment>
<accession>A0A921N0S7</accession>
<dbReference type="AlphaFoldDB" id="A0A921N0S7"/>
<reference evidence="2" key="1">
    <citation type="journal article" date="2021" name="PeerJ">
        <title>Extensive microbial diversity within the chicken gut microbiome revealed by metagenomics and culture.</title>
        <authorList>
            <person name="Gilroy R."/>
            <person name="Ravi A."/>
            <person name="Getino M."/>
            <person name="Pursley I."/>
            <person name="Horton D.L."/>
            <person name="Alikhan N.F."/>
            <person name="Baker D."/>
            <person name="Gharbi K."/>
            <person name="Hall N."/>
            <person name="Watson M."/>
            <person name="Adriaenssens E.M."/>
            <person name="Foster-Nyarko E."/>
            <person name="Jarju S."/>
            <person name="Secka A."/>
            <person name="Antonio M."/>
            <person name="Oren A."/>
            <person name="Chaudhuri R.R."/>
            <person name="La Ragione R."/>
            <person name="Hildebrand F."/>
            <person name="Pallen M.J."/>
        </authorList>
    </citation>
    <scope>NUCLEOTIDE SEQUENCE</scope>
    <source>
        <strain evidence="2">1277</strain>
    </source>
</reference>
<dbReference type="InterPro" id="IPR011437">
    <property type="entry name" value="DUF1540"/>
</dbReference>
<dbReference type="Pfam" id="PF07561">
    <property type="entry name" value="DUF1540"/>
    <property type="match status" value="2"/>
</dbReference>
<feature type="domain" description="DUF1540" evidence="1">
    <location>
        <begin position="4"/>
        <end position="42"/>
    </location>
</feature>